<dbReference type="CDD" id="cd01948">
    <property type="entry name" value="EAL"/>
    <property type="match status" value="1"/>
</dbReference>
<proteinExistence type="predicted"/>
<reference evidence="3" key="1">
    <citation type="submission" date="2016-10" db="EMBL/GenBank/DDBJ databases">
        <authorList>
            <person name="Varghese N."/>
            <person name="Submissions S."/>
        </authorList>
    </citation>
    <scope>NUCLEOTIDE SEQUENCE [LARGE SCALE GENOMIC DNA]</scope>
    <source>
        <strain evidence="3">DSM 27981</strain>
    </source>
</reference>
<dbReference type="PANTHER" id="PTHR33121">
    <property type="entry name" value="CYCLIC DI-GMP PHOSPHODIESTERASE PDEF"/>
    <property type="match status" value="1"/>
</dbReference>
<dbReference type="RefSeq" id="WP_217648961.1">
    <property type="nucleotide sequence ID" value="NZ_FONX01000018.1"/>
</dbReference>
<dbReference type="InterPro" id="IPR050706">
    <property type="entry name" value="Cyclic-di-GMP_PDE-like"/>
</dbReference>
<evidence type="ECO:0000313" key="2">
    <source>
        <dbReference type="EMBL" id="SFF23498.1"/>
    </source>
</evidence>
<dbReference type="SMART" id="SM00052">
    <property type="entry name" value="EAL"/>
    <property type="match status" value="1"/>
</dbReference>
<dbReference type="STRING" id="1177982.SAMN04489711_11866"/>
<dbReference type="GO" id="GO:0071111">
    <property type="term" value="F:cyclic-guanylate-specific phosphodiesterase activity"/>
    <property type="evidence" value="ECO:0007669"/>
    <property type="project" value="InterPro"/>
</dbReference>
<evidence type="ECO:0000313" key="3">
    <source>
        <dbReference type="Proteomes" id="UP000199119"/>
    </source>
</evidence>
<organism evidence="2 3">
    <name type="scientific">Paracidovorax wautersii</name>
    <dbReference type="NCBI Taxonomy" id="1177982"/>
    <lineage>
        <taxon>Bacteria</taxon>
        <taxon>Pseudomonadati</taxon>
        <taxon>Pseudomonadota</taxon>
        <taxon>Betaproteobacteria</taxon>
        <taxon>Burkholderiales</taxon>
        <taxon>Comamonadaceae</taxon>
        <taxon>Paracidovorax</taxon>
    </lineage>
</organism>
<keyword evidence="3" id="KW-1185">Reference proteome</keyword>
<dbReference type="AlphaFoldDB" id="A0A1I2H1U0"/>
<name>A0A1I2H1U0_9BURK</name>
<accession>A0A1I2H1U0</accession>
<protein>
    <submittedName>
        <fullName evidence="2">EAL domain, c-di-GMP-specific phosphodiesterase class I (Or its enzymatically inactive variant)</fullName>
    </submittedName>
</protein>
<evidence type="ECO:0000259" key="1">
    <source>
        <dbReference type="PROSITE" id="PS50883"/>
    </source>
</evidence>
<dbReference type="SUPFAM" id="SSF141868">
    <property type="entry name" value="EAL domain-like"/>
    <property type="match status" value="1"/>
</dbReference>
<gene>
    <name evidence="2" type="ORF">SAMN04489711_11866</name>
</gene>
<dbReference type="InterPro" id="IPR035919">
    <property type="entry name" value="EAL_sf"/>
</dbReference>
<dbReference type="Pfam" id="PF00563">
    <property type="entry name" value="EAL"/>
    <property type="match status" value="1"/>
</dbReference>
<dbReference type="Gene3D" id="3.20.20.450">
    <property type="entry name" value="EAL domain"/>
    <property type="match status" value="1"/>
</dbReference>
<dbReference type="EMBL" id="FONX01000018">
    <property type="protein sequence ID" value="SFF23498.1"/>
    <property type="molecule type" value="Genomic_DNA"/>
</dbReference>
<dbReference type="InterPro" id="IPR001633">
    <property type="entry name" value="EAL_dom"/>
</dbReference>
<dbReference type="Proteomes" id="UP000199119">
    <property type="component" value="Unassembled WGS sequence"/>
</dbReference>
<feature type="domain" description="EAL" evidence="1">
    <location>
        <begin position="18"/>
        <end position="262"/>
    </location>
</feature>
<dbReference type="PANTHER" id="PTHR33121:SF15">
    <property type="entry name" value="BLUE LIGHT- AND TEMPERATURE-REGULATED ANTIREPRESSOR BLUF"/>
    <property type="match status" value="1"/>
</dbReference>
<dbReference type="PROSITE" id="PS50883">
    <property type="entry name" value="EAL"/>
    <property type="match status" value="1"/>
</dbReference>
<sequence>MSLAKPPRPEFAASAGVTPSPCGLCRDAEPLDFTFTMAFQPIVDLRLRKAVAYEALVRGTDGSGAYSVLQRVTQDNRYAFDQLCRIKAVELASRLGMEGVLHINFLPNAVYQPETCIRATLMAAERCGFPIERIAFEVVEQENVVDKAHLKNILQSYKRRGFRTAIDDFGAGYAGLSLLANFQPDQIKIDMGLVRGIDADPVRQVIVKAILGVCQSLHIEALAEGVETVAELQWLHAEGVNVFQGYLFARPEIETLPQITWP</sequence>